<dbReference type="InterPro" id="IPR052767">
    <property type="entry name" value="Bact_com_dev_regulator"/>
</dbReference>
<dbReference type="EMBL" id="QZAA01000131">
    <property type="protein sequence ID" value="RQD76093.1"/>
    <property type="molecule type" value="Genomic_DNA"/>
</dbReference>
<dbReference type="Pfam" id="PF06133">
    <property type="entry name" value="Com_YlbF"/>
    <property type="match status" value="1"/>
</dbReference>
<sequence length="124" mass="14297">MFFEFKEGSFLALIEKAKELGREIKNSSEYQDLKKKEQGLSDDPEAKEILEQVQQVQQQLESAQNMGMQPDQEQINQFNELRQQMHQNDTVSAFAQAQQDLNELMKQVNQAITDGIEEASEDTE</sequence>
<dbReference type="InterPro" id="IPR010368">
    <property type="entry name" value="Com_YlbF"/>
</dbReference>
<dbReference type="AlphaFoldDB" id="A0A424YEU4"/>
<evidence type="ECO:0000313" key="1">
    <source>
        <dbReference type="EMBL" id="RQD76093.1"/>
    </source>
</evidence>
<accession>A0A424YEU4</accession>
<evidence type="ECO:0000313" key="2">
    <source>
        <dbReference type="Proteomes" id="UP000285138"/>
    </source>
</evidence>
<dbReference type="PANTHER" id="PTHR38448">
    <property type="entry name" value="REGULATORY PROTEIN YLBF-RELATED"/>
    <property type="match status" value="1"/>
</dbReference>
<organism evidence="1 2">
    <name type="scientific">Candidatus Syntrophonatronum acetioxidans</name>
    <dbReference type="NCBI Taxonomy" id="1795816"/>
    <lineage>
        <taxon>Bacteria</taxon>
        <taxon>Bacillati</taxon>
        <taxon>Bacillota</taxon>
        <taxon>Clostridia</taxon>
        <taxon>Eubacteriales</taxon>
        <taxon>Syntrophomonadaceae</taxon>
        <taxon>Candidatus Syntrophonatronum</taxon>
    </lineage>
</organism>
<proteinExistence type="predicted"/>
<protein>
    <submittedName>
        <fullName evidence="1">YlbF family regulator</fullName>
    </submittedName>
</protein>
<gene>
    <name evidence="1" type="ORF">D5R97_04955</name>
</gene>
<dbReference type="Gene3D" id="1.20.1500.10">
    <property type="entry name" value="YheA/YmcA-like"/>
    <property type="match status" value="1"/>
</dbReference>
<comment type="caution">
    <text evidence="1">The sequence shown here is derived from an EMBL/GenBank/DDBJ whole genome shotgun (WGS) entry which is preliminary data.</text>
</comment>
<dbReference type="SUPFAM" id="SSF158622">
    <property type="entry name" value="YheA/YmcA-like"/>
    <property type="match status" value="1"/>
</dbReference>
<dbReference type="PANTHER" id="PTHR38448:SF1">
    <property type="entry name" value="YLBF FAMILY REGULATOR"/>
    <property type="match status" value="1"/>
</dbReference>
<dbReference type="Proteomes" id="UP000285138">
    <property type="component" value="Unassembled WGS sequence"/>
</dbReference>
<name>A0A424YEU4_9FIRM</name>
<reference evidence="1 2" key="1">
    <citation type="submission" date="2018-08" db="EMBL/GenBank/DDBJ databases">
        <title>The metabolism and importance of syntrophic acetate oxidation coupled to methane or sulfide production in haloalkaline environments.</title>
        <authorList>
            <person name="Timmers P.H.A."/>
            <person name="Vavourakis C.D."/>
            <person name="Sorokin D.Y."/>
            <person name="Sinninghe Damste J.S."/>
            <person name="Muyzer G."/>
            <person name="Stams A.J.M."/>
            <person name="Plugge C.M."/>
        </authorList>
    </citation>
    <scope>NUCLEOTIDE SEQUENCE [LARGE SCALE GENOMIC DNA]</scope>
    <source>
        <strain evidence="1">MSAO_Bac1</strain>
    </source>
</reference>
<dbReference type="InterPro" id="IPR023378">
    <property type="entry name" value="YheA/YmcA-like_dom_sf"/>
</dbReference>